<sequence length="285" mass="32433">MSYKTIFMMKDVSAQSKRPKPPHGKMDFFRCLQEGIESSWIPTLTQEDIDPPEQSILPPTIPKRISQYWHSETLPDDVACSIEKVKNNNPDFDLVLTHDESARAFLHTHFGQDMVALFDVCFHPAMRSDLWRMCDMYVHGGIYVDVDISMHAPLAHITGHASYECFLLYAMGRPWCIENGLIISRKKHPVIEAIIHALCESLTRYKNNPNSFENIWVNTGPGITTIGAIKYLFEVTPQWAPRVCGDGFLLGHHSRAGASYGHDELAYKVSAEGNWRKARPPHRRA</sequence>
<reference evidence="2 3" key="1">
    <citation type="submission" date="2017-05" db="EMBL/GenBank/DDBJ databases">
        <title>Genome sequence of Acetobacter pasteurianus subsp. ascendens strain SRCM101447.</title>
        <authorList>
            <person name="Cho S.H."/>
        </authorList>
    </citation>
    <scope>NUCLEOTIDE SEQUENCE [LARGE SCALE GENOMIC DNA]</scope>
    <source>
        <strain evidence="2 3">SRCM101447</strain>
    </source>
</reference>
<evidence type="ECO:0000256" key="1">
    <source>
        <dbReference type="ARBA" id="ARBA00022679"/>
    </source>
</evidence>
<name>A0A1Y0UVT7_9PROT</name>
<evidence type="ECO:0000313" key="3">
    <source>
        <dbReference type="Proteomes" id="UP000195633"/>
    </source>
</evidence>
<dbReference type="SUPFAM" id="SSF53448">
    <property type="entry name" value="Nucleotide-diphospho-sugar transferases"/>
    <property type="match status" value="1"/>
</dbReference>
<gene>
    <name evidence="2" type="ORF">S101447_00930</name>
</gene>
<dbReference type="InterPro" id="IPR051706">
    <property type="entry name" value="Glycosyltransferase_domain"/>
</dbReference>
<dbReference type="Proteomes" id="UP000195633">
    <property type="component" value="Chromosome"/>
</dbReference>
<organism evidence="2 3">
    <name type="scientific">Acetobacter ascendens</name>
    <dbReference type="NCBI Taxonomy" id="481146"/>
    <lineage>
        <taxon>Bacteria</taxon>
        <taxon>Pseudomonadati</taxon>
        <taxon>Pseudomonadota</taxon>
        <taxon>Alphaproteobacteria</taxon>
        <taxon>Acetobacterales</taxon>
        <taxon>Acetobacteraceae</taxon>
        <taxon>Acetobacter</taxon>
    </lineage>
</organism>
<dbReference type="GO" id="GO:0000030">
    <property type="term" value="F:mannosyltransferase activity"/>
    <property type="evidence" value="ECO:0007669"/>
    <property type="project" value="TreeGrafter"/>
</dbReference>
<dbReference type="InterPro" id="IPR029044">
    <property type="entry name" value="Nucleotide-diphossugar_trans"/>
</dbReference>
<dbReference type="Pfam" id="PF04488">
    <property type="entry name" value="Gly_transf_sug"/>
    <property type="match status" value="1"/>
</dbReference>
<dbReference type="STRING" id="481146.A4S02_10855"/>
<dbReference type="GO" id="GO:0051999">
    <property type="term" value="P:mannosyl-inositol phosphorylceramide biosynthetic process"/>
    <property type="evidence" value="ECO:0007669"/>
    <property type="project" value="TreeGrafter"/>
</dbReference>
<dbReference type="Gene3D" id="3.90.550.20">
    <property type="match status" value="1"/>
</dbReference>
<dbReference type="GO" id="GO:0016020">
    <property type="term" value="C:membrane"/>
    <property type="evidence" value="ECO:0007669"/>
    <property type="project" value="GOC"/>
</dbReference>
<dbReference type="PANTHER" id="PTHR32385">
    <property type="entry name" value="MANNOSYL PHOSPHORYLINOSITOL CERAMIDE SYNTHASE"/>
    <property type="match status" value="1"/>
</dbReference>
<dbReference type="PANTHER" id="PTHR32385:SF15">
    <property type="entry name" value="INOSITOL PHOSPHOCERAMIDE MANNOSYLTRANSFERASE 1"/>
    <property type="match status" value="1"/>
</dbReference>
<dbReference type="AlphaFoldDB" id="A0A1Y0UVT7"/>
<keyword evidence="1" id="KW-0808">Transferase</keyword>
<dbReference type="EMBL" id="CP021524">
    <property type="protein sequence ID" value="ARW10032.1"/>
    <property type="molecule type" value="Genomic_DNA"/>
</dbReference>
<dbReference type="InterPro" id="IPR007577">
    <property type="entry name" value="GlycoTrfase_DXD_sugar-bd_CS"/>
</dbReference>
<protein>
    <recommendedName>
        <fullName evidence="4">Mannosyltransferase</fullName>
    </recommendedName>
</protein>
<evidence type="ECO:0000313" key="2">
    <source>
        <dbReference type="EMBL" id="ARW10032.1"/>
    </source>
</evidence>
<proteinExistence type="predicted"/>
<accession>A0A1Y0UVT7</accession>
<evidence type="ECO:0008006" key="4">
    <source>
        <dbReference type="Google" id="ProtNLM"/>
    </source>
</evidence>